<dbReference type="EMBL" id="WKFB01000321">
    <property type="protein sequence ID" value="KAF6726719.1"/>
    <property type="molecule type" value="Genomic_DNA"/>
</dbReference>
<evidence type="ECO:0000256" key="1">
    <source>
        <dbReference type="SAM" id="MobiDB-lite"/>
    </source>
</evidence>
<evidence type="ECO:0000313" key="3">
    <source>
        <dbReference type="Proteomes" id="UP000646548"/>
    </source>
</evidence>
<organism evidence="2 3">
    <name type="scientific">Oryzias melastigma</name>
    <name type="common">Marine medaka</name>
    <dbReference type="NCBI Taxonomy" id="30732"/>
    <lineage>
        <taxon>Eukaryota</taxon>
        <taxon>Metazoa</taxon>
        <taxon>Chordata</taxon>
        <taxon>Craniata</taxon>
        <taxon>Vertebrata</taxon>
        <taxon>Euteleostomi</taxon>
        <taxon>Actinopterygii</taxon>
        <taxon>Neopterygii</taxon>
        <taxon>Teleostei</taxon>
        <taxon>Neoteleostei</taxon>
        <taxon>Acanthomorphata</taxon>
        <taxon>Ovalentaria</taxon>
        <taxon>Atherinomorphae</taxon>
        <taxon>Beloniformes</taxon>
        <taxon>Adrianichthyidae</taxon>
        <taxon>Oryziinae</taxon>
        <taxon>Oryzias</taxon>
    </lineage>
</organism>
<accession>A0A834FA77</accession>
<reference evidence="2" key="1">
    <citation type="journal article" name="BMC Genomics">
        <title>Long-read sequencing and de novo genome assembly of marine medaka (Oryzias melastigma).</title>
        <authorList>
            <person name="Liang P."/>
            <person name="Saqib H.S.A."/>
            <person name="Ni X."/>
            <person name="Shen Y."/>
        </authorList>
    </citation>
    <scope>NUCLEOTIDE SEQUENCE</scope>
    <source>
        <strain evidence="2">Bigg-433</strain>
    </source>
</reference>
<comment type="caution">
    <text evidence="2">The sequence shown here is derived from an EMBL/GenBank/DDBJ whole genome shotgun (WGS) entry which is preliminary data.</text>
</comment>
<protein>
    <submittedName>
        <fullName evidence="2">Uncharacterized protein</fullName>
    </submittedName>
</protein>
<gene>
    <name evidence="2" type="ORF">FQA47_002030</name>
</gene>
<feature type="region of interest" description="Disordered" evidence="1">
    <location>
        <begin position="38"/>
        <end position="58"/>
    </location>
</feature>
<dbReference type="AlphaFoldDB" id="A0A834FA77"/>
<sequence>MESRCPGNCRADAAPLFPRQPEEALVSALLHAAVVPVPNPQPASLLRTGGEPPREQPTDALIDMNEEEEEIDDCQSPVAAEGERLQQASAGWSCSVC</sequence>
<dbReference type="Proteomes" id="UP000646548">
    <property type="component" value="Unassembled WGS sequence"/>
</dbReference>
<proteinExistence type="predicted"/>
<evidence type="ECO:0000313" key="2">
    <source>
        <dbReference type="EMBL" id="KAF6726719.1"/>
    </source>
</evidence>
<name>A0A834FA77_ORYME</name>